<keyword evidence="2" id="KW-1185">Reference proteome</keyword>
<dbReference type="AlphaFoldDB" id="A0A1T3NV83"/>
<dbReference type="OrthoDB" id="263362at2"/>
<proteinExistence type="predicted"/>
<evidence type="ECO:0008006" key="3">
    <source>
        <dbReference type="Google" id="ProtNLM"/>
    </source>
</evidence>
<dbReference type="Gene3D" id="1.20.120.520">
    <property type="entry name" value="nmb1532 protein domain like"/>
    <property type="match status" value="1"/>
</dbReference>
<dbReference type="EMBL" id="MWQN01000001">
    <property type="protein sequence ID" value="OPC80726.1"/>
    <property type="molecule type" value="Genomic_DNA"/>
</dbReference>
<evidence type="ECO:0000313" key="2">
    <source>
        <dbReference type="Proteomes" id="UP000190037"/>
    </source>
</evidence>
<organism evidence="1 2">
    <name type="scientific">Embleya scabrispora</name>
    <dbReference type="NCBI Taxonomy" id="159449"/>
    <lineage>
        <taxon>Bacteria</taxon>
        <taxon>Bacillati</taxon>
        <taxon>Actinomycetota</taxon>
        <taxon>Actinomycetes</taxon>
        <taxon>Kitasatosporales</taxon>
        <taxon>Streptomycetaceae</taxon>
        <taxon>Embleya</taxon>
    </lineage>
</organism>
<accession>A0A1T3NV83</accession>
<comment type="caution">
    <text evidence="1">The sequence shown here is derived from an EMBL/GenBank/DDBJ whole genome shotgun (WGS) entry which is preliminary data.</text>
</comment>
<protein>
    <recommendedName>
        <fullName evidence="3">Hemerythrin-like domain-containing protein</fullName>
    </recommendedName>
</protein>
<evidence type="ECO:0000313" key="1">
    <source>
        <dbReference type="EMBL" id="OPC80726.1"/>
    </source>
</evidence>
<gene>
    <name evidence="1" type="ORF">B4N89_06935</name>
</gene>
<name>A0A1T3NV83_9ACTN</name>
<sequence>MSLPDPGVLDAVRRRRSDLDDALTIVRDGLVADRAGSRRMAALCAGLRQLRADLYEHVAATEGPDGLYEEVRRADPRFEPTVWRLRDEHARLGLLLDDLLSGLAYGPQDAAGWPALRPRVLELLTQLVRHRSRDAQLAYDAVALDLGGQD</sequence>
<reference evidence="1 2" key="1">
    <citation type="submission" date="2017-03" db="EMBL/GenBank/DDBJ databases">
        <title>Draft genome sequence of Streptomyces scabrisporus NF3, endophyte isolated from Amphipterygium adstringens.</title>
        <authorList>
            <person name="Vazquez M."/>
            <person name="Ceapa C.D."/>
            <person name="Rodriguez Luna D."/>
            <person name="Sanchez Esquivel S."/>
        </authorList>
    </citation>
    <scope>NUCLEOTIDE SEQUENCE [LARGE SCALE GENOMIC DNA]</scope>
    <source>
        <strain evidence="1 2">NF3</strain>
    </source>
</reference>
<dbReference type="Proteomes" id="UP000190037">
    <property type="component" value="Unassembled WGS sequence"/>
</dbReference>
<dbReference type="RefSeq" id="WP_078974979.1">
    <property type="nucleotide sequence ID" value="NZ_MWQN01000001.1"/>
</dbReference>